<feature type="transmembrane region" description="Helical" evidence="3">
    <location>
        <begin position="396"/>
        <end position="418"/>
    </location>
</feature>
<keyword evidence="3" id="KW-0812">Transmembrane</keyword>
<keyword evidence="3" id="KW-1133">Transmembrane helix</keyword>
<dbReference type="PANTHER" id="PTHR16255">
    <property type="entry name" value="REQUIRED FOR MEIOTIC NUCLEAR DIVISION PROTEIN 1 HOMOLOG"/>
    <property type="match status" value="1"/>
</dbReference>
<dbReference type="Pfam" id="PF02582">
    <property type="entry name" value="DUF155"/>
    <property type="match status" value="1"/>
</dbReference>
<accession>A0ABR2X1T2</accession>
<reference evidence="5 6" key="1">
    <citation type="submission" date="2023-04" db="EMBL/GenBank/DDBJ databases">
        <title>Genome of Basidiobolus ranarum AG-B5.</title>
        <authorList>
            <person name="Stajich J.E."/>
            <person name="Carter-House D."/>
            <person name="Gryganskyi A."/>
        </authorList>
    </citation>
    <scope>NUCLEOTIDE SEQUENCE [LARGE SCALE GENOMIC DNA]</scope>
    <source>
        <strain evidence="5 6">AG-B5</strain>
    </source>
</reference>
<dbReference type="PANTHER" id="PTHR16255:SF15">
    <property type="entry name" value="SPORULATION PROTEIN RMD1"/>
    <property type="match status" value="1"/>
</dbReference>
<keyword evidence="6" id="KW-1185">Reference proteome</keyword>
<evidence type="ECO:0000313" key="6">
    <source>
        <dbReference type="Proteomes" id="UP001479436"/>
    </source>
</evidence>
<dbReference type="InterPro" id="IPR003734">
    <property type="entry name" value="DUF155"/>
</dbReference>
<evidence type="ECO:0000256" key="2">
    <source>
        <dbReference type="SAM" id="MobiDB-lite"/>
    </source>
</evidence>
<evidence type="ECO:0000256" key="3">
    <source>
        <dbReference type="SAM" id="Phobius"/>
    </source>
</evidence>
<organism evidence="5 6">
    <name type="scientific">Basidiobolus ranarum</name>
    <dbReference type="NCBI Taxonomy" id="34480"/>
    <lineage>
        <taxon>Eukaryota</taxon>
        <taxon>Fungi</taxon>
        <taxon>Fungi incertae sedis</taxon>
        <taxon>Zoopagomycota</taxon>
        <taxon>Entomophthoromycotina</taxon>
        <taxon>Basidiobolomycetes</taxon>
        <taxon>Basidiobolales</taxon>
        <taxon>Basidiobolaceae</taxon>
        <taxon>Basidiobolus</taxon>
    </lineage>
</organism>
<comment type="caution">
    <text evidence="5">The sequence shown here is derived from an EMBL/GenBank/DDBJ whole genome shotgun (WGS) entry which is preliminary data.</text>
</comment>
<dbReference type="Proteomes" id="UP001479436">
    <property type="component" value="Unassembled WGS sequence"/>
</dbReference>
<feature type="region of interest" description="Disordered" evidence="2">
    <location>
        <begin position="29"/>
        <end position="51"/>
    </location>
</feature>
<gene>
    <name evidence="5" type="primary">RMD1_2</name>
    <name evidence="5" type="ORF">K7432_002439</name>
</gene>
<evidence type="ECO:0000256" key="1">
    <source>
        <dbReference type="ARBA" id="ARBA00008306"/>
    </source>
</evidence>
<feature type="domain" description="DUF155" evidence="4">
    <location>
        <begin position="197"/>
        <end position="369"/>
    </location>
</feature>
<evidence type="ECO:0000313" key="5">
    <source>
        <dbReference type="EMBL" id="KAK9767632.1"/>
    </source>
</evidence>
<protein>
    <submittedName>
        <fullName evidence="5">Sporulation protein rmd1</fullName>
    </submittedName>
</protein>
<comment type="similarity">
    <text evidence="1">Belongs to the RMD1/sif2 family.</text>
</comment>
<name>A0ABR2X1T2_9FUNG</name>
<evidence type="ECO:0000259" key="4">
    <source>
        <dbReference type="Pfam" id="PF02582"/>
    </source>
</evidence>
<proteinExistence type="inferred from homology"/>
<sequence>MKRRNQLPASLPIQQKVVFHNVDGNDSNINGLESSLSRSKAKQPNRTTKTSQKLAIFPEEEQEAELLPGDLTEGDEVYNQIAQIPSGTARFEAEQLSKLRRKQLPRVSAHCTATSYRMDSLMKYLQTCRNNHYTAPKRFDEVLYTPFSFHSEKINQRNNIATGDLLLMENGEPTPQQSLFDTPVSEELNNVFLLGEVFFFDYGVIVMWGFSEEEEQQLLKQVAPFEVEKLDNDDVEVEELNFHYNPSCQPRIYNDIITLKHPKNYMVKLTISHAIAQSVKMTLFEELVDETINATKHIPQNMAQTGKVNMSRTAITQKIGLLFIMRINVNLVSNILDTPEIFWSEPAQQPLYNVMRGYLEISQRAELLNQRVSVIGDLLEMLKDHLNGTHGEKLEWIVILLIAFEIVIGLITIGFDIANYRGGAQKD</sequence>
<dbReference type="InterPro" id="IPR051624">
    <property type="entry name" value="RMD1/Sad1-interacting"/>
</dbReference>
<dbReference type="EMBL" id="JASJQH010000065">
    <property type="protein sequence ID" value="KAK9767632.1"/>
    <property type="molecule type" value="Genomic_DNA"/>
</dbReference>
<keyword evidence="3" id="KW-0472">Membrane</keyword>